<dbReference type="InterPro" id="IPR002060">
    <property type="entry name" value="Squ/phyt_synthse"/>
</dbReference>
<sequence>MARVDELFSAVWLKFGSRALSSNLVVPKAGAAGAAAGAASDLVFCDRILGLVSRSFAAVIRQLPAEMVLDVLLFYLVLRALDTIEDDMEAFKDDEAAKCRHLTAFADSYLGDEAWSLDGVGEGAERELLQRFGAVSRLFNRLPAESREVIRDITRRMGAGMAEQVGVDLGQGTADLAMYNRYCHAVAGLVGEGLTRSFVARGFESAAGGANYGLANSMGLFLQKTNILRDYLEDYVDGRAFWPQSVWREFARTSDLGEFARPTAHGGGLYASAFDAAADPQGGAVIGKGTRTSALACLNFLVADALELVPDSLEYLRRLRTPEVFRFSAIPQVMAIATLEACFDNPQVFSGVVKIRKGQAAQLILACGTMPAVEAWFHDFATRIKRRTPADDPSRPKILAAAEEVIRLTAASAAEQRQRAAVRNALPAAAVAVAVAALATRYLGVFAGA</sequence>
<keyword evidence="3" id="KW-1185">Reference proteome</keyword>
<dbReference type="KEGG" id="ehx:EMIHUDRAFT_68651"/>
<dbReference type="InterPro" id="IPR033904">
    <property type="entry name" value="Trans_IPPS_HH"/>
</dbReference>
<reference evidence="2" key="2">
    <citation type="submission" date="2024-10" db="UniProtKB">
        <authorList>
            <consortium name="EnsemblProtists"/>
        </authorList>
    </citation>
    <scope>IDENTIFICATION</scope>
</reference>
<dbReference type="Pfam" id="PF00494">
    <property type="entry name" value="SQS_PSY"/>
    <property type="match status" value="1"/>
</dbReference>
<accession>A0A0D3I5I1</accession>
<evidence type="ECO:0008006" key="4">
    <source>
        <dbReference type="Google" id="ProtNLM"/>
    </source>
</evidence>
<dbReference type="OMA" id="GEACQLM"/>
<dbReference type="PaxDb" id="2903-EOD06516"/>
<dbReference type="AlphaFoldDB" id="A0A0D3I5I1"/>
<dbReference type="Gene3D" id="1.10.600.10">
    <property type="entry name" value="Farnesyl Diphosphate Synthase"/>
    <property type="match status" value="1"/>
</dbReference>
<keyword evidence="1" id="KW-0808">Transferase</keyword>
<dbReference type="SUPFAM" id="SSF48576">
    <property type="entry name" value="Terpenoid synthases"/>
    <property type="match status" value="1"/>
</dbReference>
<evidence type="ECO:0000256" key="1">
    <source>
        <dbReference type="ARBA" id="ARBA00022679"/>
    </source>
</evidence>
<dbReference type="GO" id="GO:0005789">
    <property type="term" value="C:endoplasmic reticulum membrane"/>
    <property type="evidence" value="ECO:0007669"/>
    <property type="project" value="TreeGrafter"/>
</dbReference>
<evidence type="ECO:0000313" key="3">
    <source>
        <dbReference type="Proteomes" id="UP000013827"/>
    </source>
</evidence>
<dbReference type="EnsemblProtists" id="EOD06516">
    <property type="protein sequence ID" value="EOD06516"/>
    <property type="gene ID" value="EMIHUDRAFT_68651"/>
</dbReference>
<dbReference type="Proteomes" id="UP000013827">
    <property type="component" value="Unassembled WGS sequence"/>
</dbReference>
<dbReference type="eggNOG" id="KOG1459">
    <property type="taxonomic scope" value="Eukaryota"/>
</dbReference>
<organism evidence="2 3">
    <name type="scientific">Emiliania huxleyi (strain CCMP1516)</name>
    <dbReference type="NCBI Taxonomy" id="280463"/>
    <lineage>
        <taxon>Eukaryota</taxon>
        <taxon>Haptista</taxon>
        <taxon>Haptophyta</taxon>
        <taxon>Prymnesiophyceae</taxon>
        <taxon>Isochrysidales</taxon>
        <taxon>Noelaerhabdaceae</taxon>
        <taxon>Emiliania</taxon>
    </lineage>
</organism>
<dbReference type="InterPro" id="IPR008949">
    <property type="entry name" value="Isoprenoid_synthase_dom_sf"/>
</dbReference>
<dbReference type="GeneID" id="17252764"/>
<dbReference type="GO" id="GO:0051996">
    <property type="term" value="F:squalene synthase [NAD(P)H] activity"/>
    <property type="evidence" value="ECO:0007669"/>
    <property type="project" value="InterPro"/>
</dbReference>
<dbReference type="SFLD" id="SFLDS00005">
    <property type="entry name" value="Isoprenoid_Synthase_Type_I"/>
    <property type="match status" value="1"/>
</dbReference>
<dbReference type="CDD" id="cd00683">
    <property type="entry name" value="Trans_IPPS_HH"/>
    <property type="match status" value="1"/>
</dbReference>
<proteinExistence type="predicted"/>
<evidence type="ECO:0000313" key="2">
    <source>
        <dbReference type="EnsemblProtists" id="EOD06516"/>
    </source>
</evidence>
<dbReference type="InterPro" id="IPR019845">
    <property type="entry name" value="Squalene/phytoene_synthase_CS"/>
</dbReference>
<dbReference type="HOGENOM" id="CLU_031981_0_2_1"/>
<dbReference type="InterPro" id="IPR044844">
    <property type="entry name" value="Trans_IPPS_euk-type"/>
</dbReference>
<protein>
    <recommendedName>
        <fullName evidence="4">Squalene synthase</fullName>
    </recommendedName>
</protein>
<dbReference type="RefSeq" id="XP_005758945.1">
    <property type="nucleotide sequence ID" value="XM_005758888.1"/>
</dbReference>
<dbReference type="GO" id="GO:0045338">
    <property type="term" value="P:farnesyl diphosphate metabolic process"/>
    <property type="evidence" value="ECO:0007669"/>
    <property type="project" value="InterPro"/>
</dbReference>
<dbReference type="PANTHER" id="PTHR11626:SF2">
    <property type="entry name" value="SQUALENE SYNTHASE"/>
    <property type="match status" value="1"/>
</dbReference>
<name>A0A0D3I5I1_EMIH1</name>
<dbReference type="PROSITE" id="PS01045">
    <property type="entry name" value="SQUALEN_PHYTOEN_SYN_2"/>
    <property type="match status" value="1"/>
</dbReference>
<dbReference type="PANTHER" id="PTHR11626">
    <property type="entry name" value="FARNESYL-DIPHOSPHATE FARNESYLTRANSFERASE"/>
    <property type="match status" value="1"/>
</dbReference>
<dbReference type="STRING" id="2903.R1D6M7"/>
<reference evidence="3" key="1">
    <citation type="journal article" date="2013" name="Nature">
        <title>Pan genome of the phytoplankton Emiliania underpins its global distribution.</title>
        <authorList>
            <person name="Read B.A."/>
            <person name="Kegel J."/>
            <person name="Klute M.J."/>
            <person name="Kuo A."/>
            <person name="Lefebvre S.C."/>
            <person name="Maumus F."/>
            <person name="Mayer C."/>
            <person name="Miller J."/>
            <person name="Monier A."/>
            <person name="Salamov A."/>
            <person name="Young J."/>
            <person name="Aguilar M."/>
            <person name="Claverie J.M."/>
            <person name="Frickenhaus S."/>
            <person name="Gonzalez K."/>
            <person name="Herman E.K."/>
            <person name="Lin Y.C."/>
            <person name="Napier J."/>
            <person name="Ogata H."/>
            <person name="Sarno A.F."/>
            <person name="Shmutz J."/>
            <person name="Schroeder D."/>
            <person name="de Vargas C."/>
            <person name="Verret F."/>
            <person name="von Dassow P."/>
            <person name="Valentin K."/>
            <person name="Van de Peer Y."/>
            <person name="Wheeler G."/>
            <person name="Dacks J.B."/>
            <person name="Delwiche C.F."/>
            <person name="Dyhrman S.T."/>
            <person name="Glockner G."/>
            <person name="John U."/>
            <person name="Richards T."/>
            <person name="Worden A.Z."/>
            <person name="Zhang X."/>
            <person name="Grigoriev I.V."/>
            <person name="Allen A.E."/>
            <person name="Bidle K."/>
            <person name="Borodovsky M."/>
            <person name="Bowler C."/>
            <person name="Brownlee C."/>
            <person name="Cock J.M."/>
            <person name="Elias M."/>
            <person name="Gladyshev V.N."/>
            <person name="Groth M."/>
            <person name="Guda C."/>
            <person name="Hadaegh A."/>
            <person name="Iglesias-Rodriguez M.D."/>
            <person name="Jenkins J."/>
            <person name="Jones B.M."/>
            <person name="Lawson T."/>
            <person name="Leese F."/>
            <person name="Lindquist E."/>
            <person name="Lobanov A."/>
            <person name="Lomsadze A."/>
            <person name="Malik S.B."/>
            <person name="Marsh M.E."/>
            <person name="Mackinder L."/>
            <person name="Mock T."/>
            <person name="Mueller-Roeber B."/>
            <person name="Pagarete A."/>
            <person name="Parker M."/>
            <person name="Probert I."/>
            <person name="Quesneville H."/>
            <person name="Raines C."/>
            <person name="Rensing S.A."/>
            <person name="Riano-Pachon D.M."/>
            <person name="Richier S."/>
            <person name="Rokitta S."/>
            <person name="Shiraiwa Y."/>
            <person name="Soanes D.M."/>
            <person name="van der Giezen M."/>
            <person name="Wahlund T.M."/>
            <person name="Williams B."/>
            <person name="Wilson W."/>
            <person name="Wolfe G."/>
            <person name="Wurch L.L."/>
        </authorList>
    </citation>
    <scope>NUCLEOTIDE SEQUENCE</scope>
</reference>
<dbReference type="SFLD" id="SFLDG01018">
    <property type="entry name" value="Squalene/Phytoene_Synthase_Lik"/>
    <property type="match status" value="1"/>
</dbReference>